<dbReference type="Pfam" id="PF02561">
    <property type="entry name" value="FliS"/>
    <property type="match status" value="1"/>
</dbReference>
<dbReference type="GO" id="GO:0044780">
    <property type="term" value="P:bacterial-type flagellum assembly"/>
    <property type="evidence" value="ECO:0007669"/>
    <property type="project" value="InterPro"/>
</dbReference>
<keyword evidence="1" id="KW-0282">Flagellum</keyword>
<dbReference type="InterPro" id="IPR036584">
    <property type="entry name" value="FliS_sf"/>
</dbReference>
<evidence type="ECO:0000313" key="2">
    <source>
        <dbReference type="Proteomes" id="UP000195442"/>
    </source>
</evidence>
<dbReference type="Gene3D" id="1.20.120.340">
    <property type="entry name" value="Flagellar protein FliS"/>
    <property type="match status" value="1"/>
</dbReference>
<proteinExistence type="predicted"/>
<protein>
    <submittedName>
        <fullName evidence="1">B-type flagellar protein FliS</fullName>
    </submittedName>
</protein>
<keyword evidence="1" id="KW-0966">Cell projection</keyword>
<dbReference type="InterPro" id="IPR003713">
    <property type="entry name" value="FliS"/>
</dbReference>
<name>A0A1R4HJK9_9GAMM</name>
<organism evidence="1 2">
    <name type="scientific">Crenothrix polyspora</name>
    <dbReference type="NCBI Taxonomy" id="360316"/>
    <lineage>
        <taxon>Bacteria</taxon>
        <taxon>Pseudomonadati</taxon>
        <taxon>Pseudomonadota</taxon>
        <taxon>Gammaproteobacteria</taxon>
        <taxon>Methylococcales</taxon>
        <taxon>Crenotrichaceae</taxon>
        <taxon>Crenothrix</taxon>
    </lineage>
</organism>
<dbReference type="OrthoDB" id="9792010at2"/>
<keyword evidence="1" id="KW-0969">Cilium</keyword>
<dbReference type="AlphaFoldDB" id="A0A1R4HJK9"/>
<dbReference type="Proteomes" id="UP000195442">
    <property type="component" value="Unassembled WGS sequence"/>
</dbReference>
<dbReference type="RefSeq" id="WP_087148591.1">
    <property type="nucleotide sequence ID" value="NZ_FUKJ01000459.1"/>
</dbReference>
<keyword evidence="2" id="KW-1185">Reference proteome</keyword>
<evidence type="ECO:0000313" key="1">
    <source>
        <dbReference type="EMBL" id="SJM96221.1"/>
    </source>
</evidence>
<sequence length="43" mass="4742">MKQYQQVSVHSGIMDASPHRLVQMLMEGALEKIALAKGNMANN</sequence>
<reference evidence="2" key="1">
    <citation type="submission" date="2017-02" db="EMBL/GenBank/DDBJ databases">
        <authorList>
            <person name="Daims H."/>
        </authorList>
    </citation>
    <scope>NUCLEOTIDE SEQUENCE [LARGE SCALE GENOMIC DNA]</scope>
</reference>
<dbReference type="EMBL" id="FUKJ01000459">
    <property type="protein sequence ID" value="SJM96221.1"/>
    <property type="molecule type" value="Genomic_DNA"/>
</dbReference>
<accession>A0A1R4HJK9</accession>
<gene>
    <name evidence="1" type="ORF">CRENPOLYSF2_910003</name>
</gene>
<dbReference type="SUPFAM" id="SSF101116">
    <property type="entry name" value="Flagellar export chaperone FliS"/>
    <property type="match status" value="1"/>
</dbReference>